<evidence type="ECO:0000313" key="2">
    <source>
        <dbReference type="EMBL" id="OBK89591.1"/>
    </source>
</evidence>
<evidence type="ECO:0000256" key="1">
    <source>
        <dbReference type="SAM" id="MobiDB-lite"/>
    </source>
</evidence>
<dbReference type="Proteomes" id="UP000093712">
    <property type="component" value="Unassembled WGS sequence"/>
</dbReference>
<protein>
    <submittedName>
        <fullName evidence="2">Uncharacterized protein</fullName>
    </submittedName>
</protein>
<gene>
    <name evidence="2" type="ORF">A5649_13160</name>
</gene>
<proteinExistence type="predicted"/>
<dbReference type="AlphaFoldDB" id="A0AA91IZX3"/>
<evidence type="ECO:0000313" key="3">
    <source>
        <dbReference type="Proteomes" id="UP000093712"/>
    </source>
</evidence>
<dbReference type="RefSeq" id="WP_065038672.1">
    <property type="nucleotide sequence ID" value="NZ_LZME01000004.1"/>
</dbReference>
<organism evidence="2 3">
    <name type="scientific">Mycolicibacter heraklionensis</name>
    <dbReference type="NCBI Taxonomy" id="512402"/>
    <lineage>
        <taxon>Bacteria</taxon>
        <taxon>Bacillati</taxon>
        <taxon>Actinomycetota</taxon>
        <taxon>Actinomycetes</taxon>
        <taxon>Mycobacteriales</taxon>
        <taxon>Mycobacteriaceae</taxon>
        <taxon>Mycolicibacter</taxon>
    </lineage>
</organism>
<accession>A0AA91IZX3</accession>
<comment type="caution">
    <text evidence="2">The sequence shown here is derived from an EMBL/GenBank/DDBJ whole genome shotgun (WGS) entry which is preliminary data.</text>
</comment>
<reference evidence="2 3" key="1">
    <citation type="submission" date="2016-06" db="EMBL/GenBank/DDBJ databases">
        <authorList>
            <person name="Sutton G."/>
            <person name="Brinkac L."/>
            <person name="Sanka R."/>
            <person name="Adams M."/>
            <person name="Lau E."/>
            <person name="Garcia-Basteiro A."/>
            <person name="Lopez-Varela E."/>
            <person name="Palencia S."/>
        </authorList>
    </citation>
    <scope>NUCLEOTIDE SEQUENCE [LARGE SCALE GENOMIC DNA]</scope>
    <source>
        <strain evidence="2 3">1211594.5</strain>
    </source>
</reference>
<dbReference type="EMBL" id="LZME01000004">
    <property type="protein sequence ID" value="OBK89591.1"/>
    <property type="molecule type" value="Genomic_DNA"/>
</dbReference>
<sequence length="78" mass="8010">MLKPQVHRLSRPEPASSGVGSMTPGVTAYVVDAPEIVAGDHPLFDAIAELGATANRFAADTHVLVVVSKATAKTGSAR</sequence>
<feature type="region of interest" description="Disordered" evidence="1">
    <location>
        <begin position="1"/>
        <end position="23"/>
    </location>
</feature>
<name>A0AA91IZX3_9MYCO</name>